<name>A0ABM4UQW0_COFAR</name>
<dbReference type="PANTHER" id="PTHR45697">
    <property type="entry name" value="ADP-RIBOSYLATION FACTOR-LIKE PROTEIN 2-RELATED"/>
    <property type="match status" value="1"/>
</dbReference>
<keyword evidence="3" id="KW-1185">Reference proteome</keyword>
<gene>
    <name evidence="4" type="primary">LOC113697453</name>
</gene>
<evidence type="ECO:0000256" key="2">
    <source>
        <dbReference type="ARBA" id="ARBA00023134"/>
    </source>
</evidence>
<dbReference type="Pfam" id="PF00025">
    <property type="entry name" value="Arf"/>
    <property type="match status" value="1"/>
</dbReference>
<keyword evidence="2" id="KW-0342">GTP-binding</keyword>
<dbReference type="Proteomes" id="UP001652660">
    <property type="component" value="Chromosome 6c"/>
</dbReference>
<accession>A0ABM4UQW0</accession>
<keyword evidence="1" id="KW-0547">Nucleotide-binding</keyword>
<dbReference type="GeneID" id="113697453"/>
<dbReference type="SUPFAM" id="SSF52540">
    <property type="entry name" value="P-loop containing nucleoside triphosphate hydrolases"/>
    <property type="match status" value="1"/>
</dbReference>
<evidence type="ECO:0000313" key="3">
    <source>
        <dbReference type="Proteomes" id="UP001652660"/>
    </source>
</evidence>
<sequence>LGRPWVFCFGIDGRTSSLPFPALTPALSGADSRPFSTIVIGVILCFQFRPNSKTGWLCPFFLGFSHLLFSFPFSEIGCALEPVPLFELLPFTAFSDQLDCELGYIFFVCFKLGLLELLLLNPNPQLRRENVRRISSDGSAFAFEEDSEKKGQEVQTTPERPKNLRQDLGIVLQKVEFAIHGIDYEGHEKSLVLLKLQNLWYTLNIWDVGGQKTIRSYWRNYFEQTDGLVWVVDSSDLRRLDDCKYELHNLLKEEEW</sequence>
<evidence type="ECO:0008006" key="5">
    <source>
        <dbReference type="Google" id="ProtNLM"/>
    </source>
</evidence>
<protein>
    <recommendedName>
        <fullName evidence="5">ADP-ribosylation factor-like protein 2</fullName>
    </recommendedName>
</protein>
<dbReference type="Gene3D" id="3.40.50.300">
    <property type="entry name" value="P-loop containing nucleotide triphosphate hydrolases"/>
    <property type="match status" value="1"/>
</dbReference>
<dbReference type="InterPro" id="IPR044612">
    <property type="entry name" value="ARL2/3"/>
</dbReference>
<evidence type="ECO:0000256" key="1">
    <source>
        <dbReference type="ARBA" id="ARBA00022741"/>
    </source>
</evidence>
<dbReference type="InterPro" id="IPR027417">
    <property type="entry name" value="P-loop_NTPase"/>
</dbReference>
<dbReference type="InterPro" id="IPR006689">
    <property type="entry name" value="Small_GTPase_ARF/SAR"/>
</dbReference>
<proteinExistence type="predicted"/>
<reference evidence="4" key="1">
    <citation type="submission" date="2025-08" db="UniProtKB">
        <authorList>
            <consortium name="RefSeq"/>
        </authorList>
    </citation>
    <scope>IDENTIFICATION</scope>
    <source>
        <tissue evidence="4">Leaves</tissue>
    </source>
</reference>
<organism evidence="3 4">
    <name type="scientific">Coffea arabica</name>
    <name type="common">Arabian coffee</name>
    <dbReference type="NCBI Taxonomy" id="13443"/>
    <lineage>
        <taxon>Eukaryota</taxon>
        <taxon>Viridiplantae</taxon>
        <taxon>Streptophyta</taxon>
        <taxon>Embryophyta</taxon>
        <taxon>Tracheophyta</taxon>
        <taxon>Spermatophyta</taxon>
        <taxon>Magnoliopsida</taxon>
        <taxon>eudicotyledons</taxon>
        <taxon>Gunneridae</taxon>
        <taxon>Pentapetalae</taxon>
        <taxon>asterids</taxon>
        <taxon>lamiids</taxon>
        <taxon>Gentianales</taxon>
        <taxon>Rubiaceae</taxon>
        <taxon>Ixoroideae</taxon>
        <taxon>Gardenieae complex</taxon>
        <taxon>Bertiereae - Coffeeae clade</taxon>
        <taxon>Coffeeae</taxon>
        <taxon>Coffea</taxon>
    </lineage>
</organism>
<evidence type="ECO:0000313" key="4">
    <source>
        <dbReference type="RefSeq" id="XP_071909669.1"/>
    </source>
</evidence>
<dbReference type="RefSeq" id="XP_071909669.1">
    <property type="nucleotide sequence ID" value="XM_072053568.1"/>
</dbReference>
<feature type="non-terminal residue" evidence="4">
    <location>
        <position position="1"/>
    </location>
</feature>